<dbReference type="Proteomes" id="UP000193427">
    <property type="component" value="Chromosome"/>
</dbReference>
<reference evidence="1 2" key="1">
    <citation type="submission" date="2016-04" db="EMBL/GenBank/DDBJ databases">
        <title>Complete genome sequence of natural rubber-degrading, novel Gram-negative bacterium, Rhizobacter gummiphilus strain NS21.</title>
        <authorList>
            <person name="Tabata M."/>
            <person name="Kasai D."/>
            <person name="Fukuda M."/>
        </authorList>
    </citation>
    <scope>NUCLEOTIDE SEQUENCE [LARGE SCALE GENOMIC DNA]</scope>
    <source>
        <strain evidence="1 2">NS21</strain>
    </source>
</reference>
<protein>
    <submittedName>
        <fullName evidence="1">Uncharacterized protein</fullName>
    </submittedName>
</protein>
<dbReference type="STRING" id="946333.A4W93_08690"/>
<keyword evidence="2" id="KW-1185">Reference proteome</keyword>
<evidence type="ECO:0000313" key="1">
    <source>
        <dbReference type="EMBL" id="ARN19987.1"/>
    </source>
</evidence>
<dbReference type="AlphaFoldDB" id="A0A1W6L714"/>
<organism evidence="1 2">
    <name type="scientific">Piscinibacter gummiphilus</name>
    <dbReference type="NCBI Taxonomy" id="946333"/>
    <lineage>
        <taxon>Bacteria</taxon>
        <taxon>Pseudomonadati</taxon>
        <taxon>Pseudomonadota</taxon>
        <taxon>Betaproteobacteria</taxon>
        <taxon>Burkholderiales</taxon>
        <taxon>Sphaerotilaceae</taxon>
        <taxon>Piscinibacter</taxon>
    </lineage>
</organism>
<dbReference type="Pfam" id="PF06754">
    <property type="entry name" value="PhnG"/>
    <property type="match status" value="1"/>
</dbReference>
<proteinExistence type="predicted"/>
<dbReference type="OrthoDB" id="530475at2"/>
<evidence type="ECO:0000313" key="2">
    <source>
        <dbReference type="Proteomes" id="UP000193427"/>
    </source>
</evidence>
<name>A0A1W6L714_9BURK</name>
<accession>A0A1W6L714</accession>
<dbReference type="RefSeq" id="WP_085750254.1">
    <property type="nucleotide sequence ID" value="NZ_BSPR01000008.1"/>
</dbReference>
<dbReference type="EMBL" id="CP015118">
    <property type="protein sequence ID" value="ARN19987.1"/>
    <property type="molecule type" value="Genomic_DNA"/>
</dbReference>
<dbReference type="InterPro" id="IPR009609">
    <property type="entry name" value="Phosphonate_metab_PhnG"/>
</dbReference>
<gene>
    <name evidence="1" type="ORF">A4W93_08690</name>
</gene>
<dbReference type="GO" id="GO:0019634">
    <property type="term" value="P:organic phosphonate metabolic process"/>
    <property type="evidence" value="ECO:0007669"/>
    <property type="project" value="InterPro"/>
</dbReference>
<sequence>MNSDAMNTPPPHAPRQAWLSLLAQAPRDLLATHAAPVIADHHFEWLRRPETGLAMVRARIANGGDRFNVGEATVTRCVVTHRPANGPATAGVGWVLGRDEDRAQWVASLDALLQVPALHPVLSKAVLAPLAEALAARRAADSARADTSRVQFYTLQPEAN</sequence>
<dbReference type="GO" id="GO:0015716">
    <property type="term" value="P:organic phosphonate transport"/>
    <property type="evidence" value="ECO:0007669"/>
    <property type="project" value="InterPro"/>
</dbReference>
<dbReference type="KEGG" id="rgu:A4W93_08690"/>
<dbReference type="NCBIfam" id="TIGR03293">
    <property type="entry name" value="PhnG_redo"/>
    <property type="match status" value="1"/>
</dbReference>